<proteinExistence type="predicted"/>
<dbReference type="AlphaFoldDB" id="B0DKU1"/>
<dbReference type="KEGG" id="lbc:LACBIDRAFT_304042"/>
<sequence>MASMSSGHSNMLLHAQNNAALIFNMTSTLFESNPKGNENRMANNPELVRLLGFKPNVRSVKEHYPSSPPILFTNKNINAIDGFLKNRILISMACLLANGSRALNC</sequence>
<accession>B0DKU1</accession>
<dbReference type="OrthoDB" id="3231188at2759"/>
<keyword evidence="2" id="KW-1185">Reference proteome</keyword>
<name>B0DKU1_LACBS</name>
<protein>
    <submittedName>
        <fullName evidence="1">Predicted protein</fullName>
    </submittedName>
</protein>
<evidence type="ECO:0000313" key="1">
    <source>
        <dbReference type="EMBL" id="EDR04798.1"/>
    </source>
</evidence>
<dbReference type="RefSeq" id="XP_001884622.1">
    <property type="nucleotide sequence ID" value="XM_001884587.1"/>
</dbReference>
<dbReference type="GeneID" id="6080196"/>
<reference evidence="1 2" key="1">
    <citation type="journal article" date="2008" name="Nature">
        <title>The genome of Laccaria bicolor provides insights into mycorrhizal symbiosis.</title>
        <authorList>
            <person name="Martin F."/>
            <person name="Aerts A."/>
            <person name="Ahren D."/>
            <person name="Brun A."/>
            <person name="Danchin E.G.J."/>
            <person name="Duchaussoy F."/>
            <person name="Gibon J."/>
            <person name="Kohler A."/>
            <person name="Lindquist E."/>
            <person name="Pereda V."/>
            <person name="Salamov A."/>
            <person name="Shapiro H.J."/>
            <person name="Wuyts J."/>
            <person name="Blaudez D."/>
            <person name="Buee M."/>
            <person name="Brokstein P."/>
            <person name="Canbaeck B."/>
            <person name="Cohen D."/>
            <person name="Courty P.E."/>
            <person name="Coutinho P.M."/>
            <person name="Delaruelle C."/>
            <person name="Detter J.C."/>
            <person name="Deveau A."/>
            <person name="DiFazio S."/>
            <person name="Duplessis S."/>
            <person name="Fraissinet-Tachet L."/>
            <person name="Lucic E."/>
            <person name="Frey-Klett P."/>
            <person name="Fourrey C."/>
            <person name="Feussner I."/>
            <person name="Gay G."/>
            <person name="Grimwood J."/>
            <person name="Hoegger P.J."/>
            <person name="Jain P."/>
            <person name="Kilaru S."/>
            <person name="Labbe J."/>
            <person name="Lin Y.C."/>
            <person name="Legue V."/>
            <person name="Le Tacon F."/>
            <person name="Marmeisse R."/>
            <person name="Melayah D."/>
            <person name="Montanini B."/>
            <person name="Muratet M."/>
            <person name="Nehls U."/>
            <person name="Niculita-Hirzel H."/>
            <person name="Oudot-Le Secq M.P."/>
            <person name="Peter M."/>
            <person name="Quesneville H."/>
            <person name="Rajashekar B."/>
            <person name="Reich M."/>
            <person name="Rouhier N."/>
            <person name="Schmutz J."/>
            <person name="Yin T."/>
            <person name="Chalot M."/>
            <person name="Henrissat B."/>
            <person name="Kuees U."/>
            <person name="Lucas S."/>
            <person name="Van de Peer Y."/>
            <person name="Podila G.K."/>
            <person name="Polle A."/>
            <person name="Pukkila P.J."/>
            <person name="Richardson P.M."/>
            <person name="Rouze P."/>
            <person name="Sanders I.R."/>
            <person name="Stajich J.E."/>
            <person name="Tunlid A."/>
            <person name="Tuskan G."/>
            <person name="Grigoriev I.V."/>
        </authorList>
    </citation>
    <scope>NUCLEOTIDE SEQUENCE [LARGE SCALE GENOMIC DNA]</scope>
    <source>
        <strain evidence="2">S238N-H82 / ATCC MYA-4686</strain>
    </source>
</reference>
<dbReference type="InParanoid" id="B0DKU1"/>
<organism evidence="2">
    <name type="scientific">Laccaria bicolor (strain S238N-H82 / ATCC MYA-4686)</name>
    <name type="common">Bicoloured deceiver</name>
    <name type="synonym">Laccaria laccata var. bicolor</name>
    <dbReference type="NCBI Taxonomy" id="486041"/>
    <lineage>
        <taxon>Eukaryota</taxon>
        <taxon>Fungi</taxon>
        <taxon>Dikarya</taxon>
        <taxon>Basidiomycota</taxon>
        <taxon>Agaricomycotina</taxon>
        <taxon>Agaricomycetes</taxon>
        <taxon>Agaricomycetidae</taxon>
        <taxon>Agaricales</taxon>
        <taxon>Agaricineae</taxon>
        <taxon>Hydnangiaceae</taxon>
        <taxon>Laccaria</taxon>
    </lineage>
</organism>
<evidence type="ECO:0000313" key="2">
    <source>
        <dbReference type="Proteomes" id="UP000001194"/>
    </source>
</evidence>
<dbReference type="Proteomes" id="UP000001194">
    <property type="component" value="Unassembled WGS sequence"/>
</dbReference>
<gene>
    <name evidence="1" type="ORF">LACBIDRAFT_304042</name>
</gene>
<dbReference type="HOGENOM" id="CLU_2237073_0_0_1"/>
<dbReference type="EMBL" id="DS547116">
    <property type="protein sequence ID" value="EDR04798.1"/>
    <property type="molecule type" value="Genomic_DNA"/>
</dbReference>